<evidence type="ECO:0000256" key="2">
    <source>
        <dbReference type="ARBA" id="ARBA00023315"/>
    </source>
</evidence>
<dbReference type="PANTHER" id="PTHR43800">
    <property type="entry name" value="PEPTIDYL-LYSINE N-ACETYLTRANSFERASE YJAB"/>
    <property type="match status" value="1"/>
</dbReference>
<dbReference type="PROSITE" id="PS51186">
    <property type="entry name" value="GNAT"/>
    <property type="match status" value="1"/>
</dbReference>
<dbReference type="GO" id="GO:0016747">
    <property type="term" value="F:acyltransferase activity, transferring groups other than amino-acyl groups"/>
    <property type="evidence" value="ECO:0007669"/>
    <property type="project" value="InterPro"/>
</dbReference>
<dbReference type="OrthoDB" id="9975416at2759"/>
<feature type="domain" description="N-acetyltransferase" evidence="3">
    <location>
        <begin position="6"/>
        <end position="174"/>
    </location>
</feature>
<dbReference type="CDD" id="cd04301">
    <property type="entry name" value="NAT_SF"/>
    <property type="match status" value="1"/>
</dbReference>
<name>A0A371DLJ4_9APHY</name>
<gene>
    <name evidence="4" type="ORF">OH76DRAFT_1375677</name>
</gene>
<dbReference type="Proteomes" id="UP000256964">
    <property type="component" value="Unassembled WGS sequence"/>
</dbReference>
<sequence>MITTSPIVRTALETDIEQITTLFLHSVDTSVPGITFSTDPDYTLDKIVPSLQKRLFPPRSYKTYVLELHTGELVGYGNVKPKGGPNHDEDELDMFFVKAGLGGRGYGSQLMKAIQADWGERGLCVHVFQKNARAIGFYERWGFQTVEGAEVELELYMANGPKEETACLMRWSRTS</sequence>
<proteinExistence type="predicted"/>
<evidence type="ECO:0000256" key="1">
    <source>
        <dbReference type="ARBA" id="ARBA00022679"/>
    </source>
</evidence>
<dbReference type="EMBL" id="KZ857387">
    <property type="protein sequence ID" value="RDX53392.1"/>
    <property type="molecule type" value="Genomic_DNA"/>
</dbReference>
<evidence type="ECO:0000313" key="4">
    <source>
        <dbReference type="EMBL" id="RDX53392.1"/>
    </source>
</evidence>
<keyword evidence="5" id="KW-1185">Reference proteome</keyword>
<evidence type="ECO:0000259" key="3">
    <source>
        <dbReference type="PROSITE" id="PS51186"/>
    </source>
</evidence>
<dbReference type="PANTHER" id="PTHR43800:SF1">
    <property type="entry name" value="PEPTIDYL-LYSINE N-ACETYLTRANSFERASE YJAB"/>
    <property type="match status" value="1"/>
</dbReference>
<evidence type="ECO:0000313" key="5">
    <source>
        <dbReference type="Proteomes" id="UP000256964"/>
    </source>
</evidence>
<dbReference type="Pfam" id="PF13508">
    <property type="entry name" value="Acetyltransf_7"/>
    <property type="match status" value="1"/>
</dbReference>
<keyword evidence="2" id="KW-0012">Acyltransferase</keyword>
<dbReference type="InterPro" id="IPR000182">
    <property type="entry name" value="GNAT_dom"/>
</dbReference>
<reference evidence="4 5" key="1">
    <citation type="journal article" date="2018" name="Biotechnol. Biofuels">
        <title>Integrative visual omics of the white-rot fungus Polyporus brumalis exposes the biotechnological potential of its oxidative enzymes for delignifying raw plant biomass.</title>
        <authorList>
            <person name="Miyauchi S."/>
            <person name="Rancon A."/>
            <person name="Drula E."/>
            <person name="Hage H."/>
            <person name="Chaduli D."/>
            <person name="Favel A."/>
            <person name="Grisel S."/>
            <person name="Henrissat B."/>
            <person name="Herpoel-Gimbert I."/>
            <person name="Ruiz-Duenas F.J."/>
            <person name="Chevret D."/>
            <person name="Hainaut M."/>
            <person name="Lin J."/>
            <person name="Wang M."/>
            <person name="Pangilinan J."/>
            <person name="Lipzen A."/>
            <person name="Lesage-Meessen L."/>
            <person name="Navarro D."/>
            <person name="Riley R."/>
            <person name="Grigoriev I.V."/>
            <person name="Zhou S."/>
            <person name="Raouche S."/>
            <person name="Rosso M.N."/>
        </authorList>
    </citation>
    <scope>NUCLEOTIDE SEQUENCE [LARGE SCALE GENOMIC DNA]</scope>
    <source>
        <strain evidence="4 5">BRFM 1820</strain>
    </source>
</reference>
<accession>A0A371DLJ4</accession>
<dbReference type="Gene3D" id="3.40.630.30">
    <property type="match status" value="1"/>
</dbReference>
<organism evidence="4 5">
    <name type="scientific">Lentinus brumalis</name>
    <dbReference type="NCBI Taxonomy" id="2498619"/>
    <lineage>
        <taxon>Eukaryota</taxon>
        <taxon>Fungi</taxon>
        <taxon>Dikarya</taxon>
        <taxon>Basidiomycota</taxon>
        <taxon>Agaricomycotina</taxon>
        <taxon>Agaricomycetes</taxon>
        <taxon>Polyporales</taxon>
        <taxon>Polyporaceae</taxon>
        <taxon>Lentinus</taxon>
    </lineage>
</organism>
<keyword evidence="1" id="KW-0808">Transferase</keyword>
<dbReference type="InterPro" id="IPR016181">
    <property type="entry name" value="Acyl_CoA_acyltransferase"/>
</dbReference>
<dbReference type="AlphaFoldDB" id="A0A371DLJ4"/>
<protein>
    <submittedName>
        <fullName evidence="4">Acyl-CoA N-acyltransferase</fullName>
    </submittedName>
</protein>
<dbReference type="SUPFAM" id="SSF55729">
    <property type="entry name" value="Acyl-CoA N-acyltransferases (Nat)"/>
    <property type="match status" value="1"/>
</dbReference>